<reference evidence="1 2" key="1">
    <citation type="submission" date="2018-11" db="EMBL/GenBank/DDBJ databases">
        <authorList>
            <consortium name="Pathogen Informatics"/>
        </authorList>
    </citation>
    <scope>NUCLEOTIDE SEQUENCE [LARGE SCALE GENOMIC DNA]</scope>
</reference>
<proteinExistence type="predicted"/>
<evidence type="ECO:0000313" key="1">
    <source>
        <dbReference type="EMBL" id="VDM10573.1"/>
    </source>
</evidence>
<organism evidence="1 2">
    <name type="scientific">Wuchereria bancrofti</name>
    <dbReference type="NCBI Taxonomy" id="6293"/>
    <lineage>
        <taxon>Eukaryota</taxon>
        <taxon>Metazoa</taxon>
        <taxon>Ecdysozoa</taxon>
        <taxon>Nematoda</taxon>
        <taxon>Chromadorea</taxon>
        <taxon>Rhabditida</taxon>
        <taxon>Spirurina</taxon>
        <taxon>Spiruromorpha</taxon>
        <taxon>Filarioidea</taxon>
        <taxon>Onchocercidae</taxon>
        <taxon>Wuchereria</taxon>
    </lineage>
</organism>
<name>A0A3P7DMD7_WUCBA</name>
<protein>
    <submittedName>
        <fullName evidence="1">Uncharacterized protein</fullName>
    </submittedName>
</protein>
<keyword evidence="2" id="KW-1185">Reference proteome</keyword>
<dbReference type="Proteomes" id="UP000270924">
    <property type="component" value="Unassembled WGS sequence"/>
</dbReference>
<sequence length="162" mass="19241">MEPFGFTHLRNRETVNVLPTIFNRKFKKSNLNVSKFTKSQQLSMRHLYYPVNIPVCRYQKRLILDSLYNNLLLTLPKELDTFFIGAVTMFNFHRWFPVQKIVCICKNVESSLNAAKRFVEITGYSQDICVYANLKKNDRYAKWMQQNIIFATAEVFVFFFIN</sequence>
<evidence type="ECO:0000313" key="2">
    <source>
        <dbReference type="Proteomes" id="UP000270924"/>
    </source>
</evidence>
<gene>
    <name evidence="1" type="ORF">WBA_LOCUS3959</name>
</gene>
<accession>A0A3P7DMD7</accession>
<dbReference type="EMBL" id="UYWW01001489">
    <property type="protein sequence ID" value="VDM10573.1"/>
    <property type="molecule type" value="Genomic_DNA"/>
</dbReference>
<dbReference type="AlphaFoldDB" id="A0A3P7DMD7"/>
<dbReference type="InParanoid" id="A0A3P7DMD7"/>